<organism evidence="2 3">
    <name type="scientific">Xylaria bambusicola</name>
    <dbReference type="NCBI Taxonomy" id="326684"/>
    <lineage>
        <taxon>Eukaryota</taxon>
        <taxon>Fungi</taxon>
        <taxon>Dikarya</taxon>
        <taxon>Ascomycota</taxon>
        <taxon>Pezizomycotina</taxon>
        <taxon>Sordariomycetes</taxon>
        <taxon>Xylariomycetidae</taxon>
        <taxon>Xylariales</taxon>
        <taxon>Xylariaceae</taxon>
        <taxon>Xylaria</taxon>
    </lineage>
</organism>
<reference evidence="2 3" key="1">
    <citation type="submission" date="2023-10" db="EMBL/GenBank/DDBJ databases">
        <title>Draft genome sequence of Xylaria bambusicola isolate GMP-LS, the root and basal stem rot pathogen of sugarcane in Indonesia.</title>
        <authorList>
            <person name="Selvaraj P."/>
            <person name="Muralishankar V."/>
            <person name="Muruganantham S."/>
            <person name="Sp S."/>
            <person name="Haryani S."/>
            <person name="Lau K.J.X."/>
            <person name="Naqvi N.I."/>
        </authorList>
    </citation>
    <scope>NUCLEOTIDE SEQUENCE [LARGE SCALE GENOMIC DNA]</scope>
    <source>
        <strain evidence="2">GMP-LS</strain>
    </source>
</reference>
<name>A0AAN7UGL4_9PEZI</name>
<dbReference type="SUPFAM" id="SSF81383">
    <property type="entry name" value="F-box domain"/>
    <property type="match status" value="1"/>
</dbReference>
<dbReference type="SMART" id="SM00256">
    <property type="entry name" value="FBOX"/>
    <property type="match status" value="1"/>
</dbReference>
<gene>
    <name evidence="2" type="ORF">RRF57_004513</name>
</gene>
<dbReference type="EMBL" id="JAWHQM010000009">
    <property type="protein sequence ID" value="KAK5628798.1"/>
    <property type="molecule type" value="Genomic_DNA"/>
</dbReference>
<proteinExistence type="predicted"/>
<dbReference type="Proteomes" id="UP001305414">
    <property type="component" value="Unassembled WGS sequence"/>
</dbReference>
<feature type="domain" description="F-box" evidence="1">
    <location>
        <begin position="15"/>
        <end position="61"/>
    </location>
</feature>
<dbReference type="InterPro" id="IPR036047">
    <property type="entry name" value="F-box-like_dom_sf"/>
</dbReference>
<dbReference type="PROSITE" id="PS50181">
    <property type="entry name" value="FBOX"/>
    <property type="match status" value="1"/>
</dbReference>
<protein>
    <recommendedName>
        <fullName evidence="1">F-box domain-containing protein</fullName>
    </recommendedName>
</protein>
<dbReference type="Pfam" id="PF00646">
    <property type="entry name" value="F-box"/>
    <property type="match status" value="1"/>
</dbReference>
<evidence type="ECO:0000313" key="2">
    <source>
        <dbReference type="EMBL" id="KAK5628798.1"/>
    </source>
</evidence>
<accession>A0AAN7UGL4</accession>
<sequence>MLLWGTEEMTTLFGVSGLQRLPYELVAYIVQELDIEDVFNWSLCCKHFQYIIRDDHFCKPVVTTKVPNTLEAREALETGRYSRALRRIAKRHEALSKASPYVVGIVACADSYAFFGGKLCYIIEARPQRWLRILDIHRLTDQELVIDIPKLIAAAIPRAAKCRKYKFRVLYQAAGIVSCLFSFALRETENWLLIIKPQSSQILETFRLASTARIFVRNNDKFLYFGTHSEEGADGLRRWALKGYDLTTKSWLPQPRVYMAGLAGYEIGSSVCFEIFGDYFYGVSNQTLNEIDDPDWHSFYYCFRFPLSEPSITKLQVMGSDDSWRRTHQEGPIDDRWGFLSLEMDEASGDIVILECRKEWLKDQRGSKRTYYATEVTFRENTTQRVYQRLGADTTRRGIRDHAQSDSDIHRLPQYTHVGDESSDASLWIRSKMHYCAYIRCCHTFIDLVDDTDIDASDGPRLRLRTGFRRLKPGIRLPSKQSMLETMRSVSQPIMQPHGVHHPYQPNERYIWPPEQDSRKPDFSLDRARRLLDVKGYQGCVAATGDERSVIYATSDGSKGSVQAVVFITFDPAARFRGMTYGGNILGQQIPSDVCDGADLDADRRAKSSTVLQSSPNVSMGAAVRQSEADTEENQLSLDAALASSAGPSLSSPHDASSVESWACYENAMHLEIQRKLYFSR</sequence>
<dbReference type="Gene3D" id="1.20.1280.50">
    <property type="match status" value="1"/>
</dbReference>
<dbReference type="InterPro" id="IPR001810">
    <property type="entry name" value="F-box_dom"/>
</dbReference>
<keyword evidence="3" id="KW-1185">Reference proteome</keyword>
<dbReference type="AlphaFoldDB" id="A0AAN7UGL4"/>
<comment type="caution">
    <text evidence="2">The sequence shown here is derived from an EMBL/GenBank/DDBJ whole genome shotgun (WGS) entry which is preliminary data.</text>
</comment>
<evidence type="ECO:0000313" key="3">
    <source>
        <dbReference type="Proteomes" id="UP001305414"/>
    </source>
</evidence>
<evidence type="ECO:0000259" key="1">
    <source>
        <dbReference type="PROSITE" id="PS50181"/>
    </source>
</evidence>